<organism evidence="9 10">
    <name type="scientific">Natronosalvus rutilus</name>
    <dbReference type="NCBI Taxonomy" id="2953753"/>
    <lineage>
        <taxon>Archaea</taxon>
        <taxon>Methanobacteriati</taxon>
        <taxon>Methanobacteriota</taxon>
        <taxon>Stenosarchaea group</taxon>
        <taxon>Halobacteria</taxon>
        <taxon>Halobacteriales</taxon>
        <taxon>Natrialbaceae</taxon>
        <taxon>Natronosalvus</taxon>
    </lineage>
</organism>
<dbReference type="GO" id="GO:0006829">
    <property type="term" value="P:zinc ion transport"/>
    <property type="evidence" value="ECO:0007669"/>
    <property type="project" value="InterPro"/>
</dbReference>
<evidence type="ECO:0000256" key="2">
    <source>
        <dbReference type="ARBA" id="ARBA00022448"/>
    </source>
</evidence>
<dbReference type="Gene3D" id="3.30.70.1350">
    <property type="entry name" value="Cation efflux protein, cytoplasmic domain"/>
    <property type="match status" value="1"/>
</dbReference>
<evidence type="ECO:0000256" key="4">
    <source>
        <dbReference type="ARBA" id="ARBA00022989"/>
    </source>
</evidence>
<evidence type="ECO:0000259" key="8">
    <source>
        <dbReference type="Pfam" id="PF16916"/>
    </source>
</evidence>
<evidence type="ECO:0000259" key="7">
    <source>
        <dbReference type="Pfam" id="PF01545"/>
    </source>
</evidence>
<accession>A0A9E7ND40</accession>
<dbReference type="NCBIfam" id="TIGR01297">
    <property type="entry name" value="CDF"/>
    <property type="match status" value="1"/>
</dbReference>
<dbReference type="SUPFAM" id="SSF160240">
    <property type="entry name" value="Cation efflux protein cytoplasmic domain-like"/>
    <property type="match status" value="1"/>
</dbReference>
<name>A0A9E7ND40_9EURY</name>
<feature type="transmembrane region" description="Helical" evidence="6">
    <location>
        <begin position="75"/>
        <end position="91"/>
    </location>
</feature>
<keyword evidence="2" id="KW-0813">Transport</keyword>
<feature type="transmembrane region" description="Helical" evidence="6">
    <location>
        <begin position="123"/>
        <end position="142"/>
    </location>
</feature>
<dbReference type="SUPFAM" id="SSF161111">
    <property type="entry name" value="Cation efflux protein transmembrane domain-like"/>
    <property type="match status" value="1"/>
</dbReference>
<dbReference type="PANTHER" id="PTHR13414:SF9">
    <property type="entry name" value="PROTON-COUPLED ZINC ANTIPORTER SLC30A9, MITOCHONDRIAL"/>
    <property type="match status" value="1"/>
</dbReference>
<dbReference type="InterPro" id="IPR027470">
    <property type="entry name" value="Cation_efflux_CTD"/>
</dbReference>
<dbReference type="Pfam" id="PF16916">
    <property type="entry name" value="ZT_dimer"/>
    <property type="match status" value="1"/>
</dbReference>
<dbReference type="Pfam" id="PF01545">
    <property type="entry name" value="Cation_efflux"/>
    <property type="match status" value="1"/>
</dbReference>
<dbReference type="RefSeq" id="WP_254159371.1">
    <property type="nucleotide sequence ID" value="NZ_CP100355.1"/>
</dbReference>
<keyword evidence="4 6" id="KW-1133">Transmembrane helix</keyword>
<evidence type="ECO:0000256" key="3">
    <source>
        <dbReference type="ARBA" id="ARBA00022692"/>
    </source>
</evidence>
<feature type="domain" description="Cation efflux protein transmembrane" evidence="7">
    <location>
        <begin position="8"/>
        <end position="232"/>
    </location>
</feature>
<dbReference type="InterPro" id="IPR002524">
    <property type="entry name" value="Cation_efflux"/>
</dbReference>
<evidence type="ECO:0000313" key="10">
    <source>
        <dbReference type="Proteomes" id="UP001056855"/>
    </source>
</evidence>
<evidence type="ECO:0000256" key="6">
    <source>
        <dbReference type="SAM" id="Phobius"/>
    </source>
</evidence>
<feature type="transmembrane region" description="Helical" evidence="6">
    <location>
        <begin position="170"/>
        <end position="194"/>
    </location>
</feature>
<gene>
    <name evidence="9" type="ORF">NGM29_05150</name>
</gene>
<dbReference type="InterPro" id="IPR027469">
    <property type="entry name" value="Cation_efflux_TMD_sf"/>
</dbReference>
<dbReference type="InterPro" id="IPR058533">
    <property type="entry name" value="Cation_efflux_TM"/>
</dbReference>
<proteinExistence type="predicted"/>
<keyword evidence="10" id="KW-1185">Reference proteome</keyword>
<dbReference type="InterPro" id="IPR040177">
    <property type="entry name" value="SLC30A9"/>
</dbReference>
<evidence type="ECO:0000256" key="1">
    <source>
        <dbReference type="ARBA" id="ARBA00004141"/>
    </source>
</evidence>
<dbReference type="Proteomes" id="UP001056855">
    <property type="component" value="Chromosome"/>
</dbReference>
<evidence type="ECO:0000256" key="5">
    <source>
        <dbReference type="ARBA" id="ARBA00023136"/>
    </source>
</evidence>
<keyword evidence="5 6" id="KW-0472">Membrane</keyword>
<comment type="subcellular location">
    <subcellularLocation>
        <location evidence="1">Membrane</location>
        <topology evidence="1">Multi-pass membrane protein</topology>
    </subcellularLocation>
</comment>
<feature type="transmembrane region" description="Helical" evidence="6">
    <location>
        <begin position="206"/>
        <end position="225"/>
    </location>
</feature>
<dbReference type="PANTHER" id="PTHR13414">
    <property type="entry name" value="HUEL-CATION TRANSPORTER"/>
    <property type="match status" value="1"/>
</dbReference>
<dbReference type="EMBL" id="CP100355">
    <property type="protein sequence ID" value="UTF54663.1"/>
    <property type="molecule type" value="Genomic_DNA"/>
</dbReference>
<protein>
    <submittedName>
        <fullName evidence="9">Cation diffusion facilitator family transporter</fullName>
    </submittedName>
</protein>
<feature type="domain" description="Cation efflux protein cytoplasmic" evidence="8">
    <location>
        <begin position="237"/>
        <end position="313"/>
    </location>
</feature>
<dbReference type="GeneID" id="73289410"/>
<dbReference type="GO" id="GO:0016020">
    <property type="term" value="C:membrane"/>
    <property type="evidence" value="ECO:0007669"/>
    <property type="project" value="UniProtKB-SubCell"/>
</dbReference>
<reference evidence="9" key="1">
    <citation type="submission" date="2022-06" db="EMBL/GenBank/DDBJ databases">
        <title>Diverse halophilic archaea isolated from saline environments.</title>
        <authorList>
            <person name="Cui H.-L."/>
        </authorList>
    </citation>
    <scope>NUCLEOTIDE SEQUENCE</scope>
    <source>
        <strain evidence="9">WLHS1</strain>
    </source>
</reference>
<sequence>MASSTKVVLAALFANGAIAVLKFIGFTLTGSPAMLSETYHSISDTGNQVFLLIGIRYGAQEANRSHPFGHGKAQFFYSFLVSIMLFGIAGWESAKHGYQALQEGEVHRASEPVPILGASVDPIYINYAVLIGAIVFETYAFWKAYQGITAQMDEHGWETLREAFRKTSDVTTLTALTEDAIALAGAGIALFGIYLSRTFENPIYDAGAALVIGILLMGFAVALAWENKRLILGESLPEPAEDELRDIIADWDGVVDLVDFRTVYFGPEELLVTADVAFDPTLDTETIDDRITDIEDALREHDGQIQRVYIEPEMAGPGSS</sequence>
<feature type="transmembrane region" description="Helical" evidence="6">
    <location>
        <begin position="7"/>
        <end position="26"/>
    </location>
</feature>
<dbReference type="GO" id="GO:0008324">
    <property type="term" value="F:monoatomic cation transmembrane transporter activity"/>
    <property type="evidence" value="ECO:0007669"/>
    <property type="project" value="InterPro"/>
</dbReference>
<dbReference type="InterPro" id="IPR036837">
    <property type="entry name" value="Cation_efflux_CTD_sf"/>
</dbReference>
<dbReference type="KEGG" id="sawl:NGM29_05150"/>
<dbReference type="AlphaFoldDB" id="A0A9E7ND40"/>
<evidence type="ECO:0000313" key="9">
    <source>
        <dbReference type="EMBL" id="UTF54663.1"/>
    </source>
</evidence>
<dbReference type="Gene3D" id="1.20.1510.10">
    <property type="entry name" value="Cation efflux protein transmembrane domain"/>
    <property type="match status" value="1"/>
</dbReference>
<keyword evidence="3 6" id="KW-0812">Transmembrane</keyword>